<accession>A0ACB5UN56</accession>
<dbReference type="EMBL" id="BTPU01000069">
    <property type="protein sequence ID" value="GMQ64406.1"/>
    <property type="molecule type" value="Genomic_DNA"/>
</dbReference>
<organism evidence="1 2">
    <name type="scientific">Vallitalea maricola</name>
    <dbReference type="NCBI Taxonomy" id="3074433"/>
    <lineage>
        <taxon>Bacteria</taxon>
        <taxon>Bacillati</taxon>
        <taxon>Bacillota</taxon>
        <taxon>Clostridia</taxon>
        <taxon>Lachnospirales</taxon>
        <taxon>Vallitaleaceae</taxon>
        <taxon>Vallitalea</taxon>
    </lineage>
</organism>
<dbReference type="Proteomes" id="UP001374599">
    <property type="component" value="Unassembled WGS sequence"/>
</dbReference>
<protein>
    <submittedName>
        <fullName evidence="1">Uroporphyrinogen decarboxylase family protein</fullName>
    </submittedName>
</protein>
<sequence length="318" mass="36268">MNKKERVIAAIKGKEVDHVPSCFTLHFAEQEAFGEAGIKSHLKFFKETNTDIFKIMNENLVPYMGDIKTPDDWNKIKTISIKDDFMAAQIEMIERILDKCEPDAFMVGTLHGTVASSIHPIEAIYGYEPVRELFCTHMRENKTPMIDAYKRITEGMCQLAEKYIEIGLDGIYYAALGGENYYFTDEEFEKYIAPLDKMILQTVKQNNGYNILHMCKDKLNLDRYKSYIKLSDVVNWGIYEDNISLEEGRKLFGDVTIMGGLQNRAGVLVDGTDEEIEQEVKSIINSFGKQKFILGADCTLPTEISYKRVNVAVNATKK</sequence>
<name>A0ACB5UN56_9FIRM</name>
<gene>
    <name evidence="1" type="ORF">AN2V17_36430</name>
</gene>
<keyword evidence="2" id="KW-1185">Reference proteome</keyword>
<proteinExistence type="predicted"/>
<evidence type="ECO:0000313" key="2">
    <source>
        <dbReference type="Proteomes" id="UP001374599"/>
    </source>
</evidence>
<comment type="caution">
    <text evidence="1">The sequence shown here is derived from an EMBL/GenBank/DDBJ whole genome shotgun (WGS) entry which is preliminary data.</text>
</comment>
<reference evidence="1" key="1">
    <citation type="submission" date="2023-09" db="EMBL/GenBank/DDBJ databases">
        <title>Vallitalea sediminicola and Vallitalea maricola sp. nov., anaerobic bacteria isolated from marine sediment.</title>
        <authorList>
            <person name="Hirano S."/>
            <person name="Maeda A."/>
            <person name="Terahara T."/>
            <person name="Mori K."/>
            <person name="Hamada M."/>
            <person name="Matsumoto R."/>
            <person name="Kobayashi T."/>
        </authorList>
    </citation>
    <scope>NUCLEOTIDE SEQUENCE</scope>
    <source>
        <strain evidence="1">AN17-2</strain>
    </source>
</reference>
<evidence type="ECO:0000313" key="1">
    <source>
        <dbReference type="EMBL" id="GMQ64406.1"/>
    </source>
</evidence>